<feature type="transmembrane region" description="Helical" evidence="10">
    <location>
        <begin position="338"/>
        <end position="360"/>
    </location>
</feature>
<dbReference type="GO" id="GO:0016020">
    <property type="term" value="C:membrane"/>
    <property type="evidence" value="ECO:0007669"/>
    <property type="project" value="UniProtKB-SubCell"/>
</dbReference>
<dbReference type="NCBIfam" id="TIGR00879">
    <property type="entry name" value="SP"/>
    <property type="match status" value="1"/>
</dbReference>
<evidence type="ECO:0000313" key="13">
    <source>
        <dbReference type="Proteomes" id="UP000479710"/>
    </source>
</evidence>
<organism evidence="12 13">
    <name type="scientific">Oryza meyeriana var. granulata</name>
    <dbReference type="NCBI Taxonomy" id="110450"/>
    <lineage>
        <taxon>Eukaryota</taxon>
        <taxon>Viridiplantae</taxon>
        <taxon>Streptophyta</taxon>
        <taxon>Embryophyta</taxon>
        <taxon>Tracheophyta</taxon>
        <taxon>Spermatophyta</taxon>
        <taxon>Magnoliopsida</taxon>
        <taxon>Liliopsida</taxon>
        <taxon>Poales</taxon>
        <taxon>Poaceae</taxon>
        <taxon>BOP clade</taxon>
        <taxon>Oryzoideae</taxon>
        <taxon>Oryzeae</taxon>
        <taxon>Oryzinae</taxon>
        <taxon>Oryza</taxon>
        <taxon>Oryza meyeriana</taxon>
    </lineage>
</organism>
<keyword evidence="13" id="KW-1185">Reference proteome</keyword>
<feature type="transmembrane region" description="Helical" evidence="10">
    <location>
        <begin position="441"/>
        <end position="464"/>
    </location>
</feature>
<dbReference type="EMBL" id="SPHZ02000010">
    <property type="protein sequence ID" value="KAF0896263.1"/>
    <property type="molecule type" value="Genomic_DNA"/>
</dbReference>
<comment type="caution">
    <text evidence="12">The sequence shown here is derived from an EMBL/GenBank/DDBJ whole genome shotgun (WGS) entry which is preliminary data.</text>
</comment>
<feature type="transmembrane region" description="Helical" evidence="10">
    <location>
        <begin position="470"/>
        <end position="491"/>
    </location>
</feature>
<dbReference type="Proteomes" id="UP000479710">
    <property type="component" value="Unassembled WGS sequence"/>
</dbReference>
<accession>A0A6G1C9I3</accession>
<dbReference type="PANTHER" id="PTHR23500:SF571">
    <property type="entry name" value="MAJOR FACILITATOR SUPERFAMILY (MFS) PROFILE DOMAIN-CONTAINING PROTEIN"/>
    <property type="match status" value="1"/>
</dbReference>
<evidence type="ECO:0000256" key="3">
    <source>
        <dbReference type="ARBA" id="ARBA00022448"/>
    </source>
</evidence>
<proteinExistence type="inferred from homology"/>
<dbReference type="PRINTS" id="PR00171">
    <property type="entry name" value="SUGRTRNSPORT"/>
</dbReference>
<feature type="transmembrane region" description="Helical" evidence="10">
    <location>
        <begin position="403"/>
        <end position="429"/>
    </location>
</feature>
<sequence>MPCEEHRDRRSAGGRAAEMPAGGFSLSALSGTEFEAKITPTVVVSCIMAATGGLIFGYDIGITGGVTSMDDFLRESFPTVMKKKHEIKQTSNYCKYDDQGLQLFTSSLYLAALVATLFASYTTRRLGRRLTMLIAGVLFTIGAILNGAAQNLATLIAGRILLGCAVGFSNQAVPLFLSEIAPTRIRGGLNILFQLNISIGILFATLVNVGTKKIHPWGWRLSLSLAGMPAALLILCALFLVDTPNSLIERGRLEEGMAVLKKIRGTDNVEPEFNEIVEASRMAKEVKHPFRSLLRRRNRPQLVIAVLLQIFQQLTGINAVMFYAPVLFNTLGFKSERSLYSTVITGGVNVLSTLVSVYSVDRAGRRMLLLEAGVYMFLSHVAIAVVFRIKVTDHSDDLIGHDWAILVVVMVCVFVFSCAWSWGPLGWLIPSETFPLETRSVGQSVAVCGNMLFTFVCAQTFVSMLCHLKYTIFAFFSVCIIVMSLFVLFFLPETKNVPIEEMTERVWKQHWFWKRFMVDGDNHHVIVNRGKSK</sequence>
<evidence type="ECO:0000256" key="9">
    <source>
        <dbReference type="RuleBase" id="RU003346"/>
    </source>
</evidence>
<evidence type="ECO:0000256" key="5">
    <source>
        <dbReference type="ARBA" id="ARBA00022692"/>
    </source>
</evidence>
<dbReference type="Gene3D" id="1.20.1250.20">
    <property type="entry name" value="MFS general substrate transporter like domains"/>
    <property type="match status" value="1"/>
</dbReference>
<keyword evidence="3 9" id="KW-0813">Transport</keyword>
<keyword evidence="7 10" id="KW-1133">Transmembrane helix</keyword>
<dbReference type="InterPro" id="IPR036259">
    <property type="entry name" value="MFS_trans_sf"/>
</dbReference>
<dbReference type="InterPro" id="IPR045262">
    <property type="entry name" value="STP/PLT_plant"/>
</dbReference>
<gene>
    <name evidence="12" type="ORF">E2562_019745</name>
</gene>
<evidence type="ECO:0000256" key="4">
    <source>
        <dbReference type="ARBA" id="ARBA00022597"/>
    </source>
</evidence>
<keyword evidence="6" id="KW-0769">Symport</keyword>
<dbReference type="GO" id="GO:0015293">
    <property type="term" value="F:symporter activity"/>
    <property type="evidence" value="ECO:0007669"/>
    <property type="project" value="UniProtKB-KW"/>
</dbReference>
<feature type="transmembrane region" description="Helical" evidence="10">
    <location>
        <begin position="155"/>
        <end position="177"/>
    </location>
</feature>
<keyword evidence="4" id="KW-0762">Sugar transport</keyword>
<dbReference type="GO" id="GO:0015145">
    <property type="term" value="F:monosaccharide transmembrane transporter activity"/>
    <property type="evidence" value="ECO:0007669"/>
    <property type="project" value="InterPro"/>
</dbReference>
<dbReference type="InterPro" id="IPR020846">
    <property type="entry name" value="MFS_dom"/>
</dbReference>
<reference evidence="12 13" key="1">
    <citation type="submission" date="2019-11" db="EMBL/GenBank/DDBJ databases">
        <title>Whole genome sequence of Oryza granulata.</title>
        <authorList>
            <person name="Li W."/>
        </authorList>
    </citation>
    <scope>NUCLEOTIDE SEQUENCE [LARGE SCALE GENOMIC DNA]</scope>
    <source>
        <strain evidence="13">cv. Menghai</strain>
        <tissue evidence="12">Leaf</tissue>
    </source>
</reference>
<evidence type="ECO:0000256" key="7">
    <source>
        <dbReference type="ARBA" id="ARBA00022989"/>
    </source>
</evidence>
<dbReference type="InterPro" id="IPR003663">
    <property type="entry name" value="Sugar/inositol_transpt"/>
</dbReference>
<dbReference type="InterPro" id="IPR005828">
    <property type="entry name" value="MFS_sugar_transport-like"/>
</dbReference>
<keyword evidence="8 10" id="KW-0472">Membrane</keyword>
<dbReference type="InterPro" id="IPR044778">
    <property type="entry name" value="MFS_STP/MST-like_plant"/>
</dbReference>
<protein>
    <recommendedName>
        <fullName evidence="11">Major facilitator superfamily (MFS) profile domain-containing protein</fullName>
    </recommendedName>
</protein>
<feature type="transmembrane region" description="Helical" evidence="10">
    <location>
        <begin position="189"/>
        <end position="209"/>
    </location>
</feature>
<dbReference type="SUPFAM" id="SSF103473">
    <property type="entry name" value="MFS general substrate transporter"/>
    <property type="match status" value="1"/>
</dbReference>
<dbReference type="CDD" id="cd17361">
    <property type="entry name" value="MFS_STP"/>
    <property type="match status" value="1"/>
</dbReference>
<evidence type="ECO:0000259" key="11">
    <source>
        <dbReference type="PROSITE" id="PS50850"/>
    </source>
</evidence>
<keyword evidence="5 10" id="KW-0812">Transmembrane</keyword>
<feature type="domain" description="Major facilitator superfamily (MFS) profile" evidence="11">
    <location>
        <begin position="45"/>
        <end position="495"/>
    </location>
</feature>
<dbReference type="PROSITE" id="PS00216">
    <property type="entry name" value="SUGAR_TRANSPORT_1"/>
    <property type="match status" value="1"/>
</dbReference>
<evidence type="ECO:0000313" key="12">
    <source>
        <dbReference type="EMBL" id="KAF0896263.1"/>
    </source>
</evidence>
<feature type="transmembrane region" description="Helical" evidence="10">
    <location>
        <begin position="221"/>
        <end position="241"/>
    </location>
</feature>
<evidence type="ECO:0000256" key="2">
    <source>
        <dbReference type="ARBA" id="ARBA00010992"/>
    </source>
</evidence>
<dbReference type="Pfam" id="PF00083">
    <property type="entry name" value="Sugar_tr"/>
    <property type="match status" value="1"/>
</dbReference>
<dbReference type="FunFam" id="1.20.1250.20:FF:000002">
    <property type="entry name" value="Sugar transport protein 13"/>
    <property type="match status" value="1"/>
</dbReference>
<evidence type="ECO:0000256" key="1">
    <source>
        <dbReference type="ARBA" id="ARBA00004141"/>
    </source>
</evidence>
<feature type="transmembrane region" description="Helical" evidence="10">
    <location>
        <begin position="100"/>
        <end position="118"/>
    </location>
</feature>
<comment type="subcellular location">
    <subcellularLocation>
        <location evidence="1">Membrane</location>
        <topology evidence="1">Multi-pass membrane protein</topology>
    </subcellularLocation>
</comment>
<dbReference type="OrthoDB" id="5296287at2759"/>
<feature type="transmembrane region" description="Helical" evidence="10">
    <location>
        <begin position="130"/>
        <end position="149"/>
    </location>
</feature>
<dbReference type="PROSITE" id="PS50850">
    <property type="entry name" value="MFS"/>
    <property type="match status" value="1"/>
</dbReference>
<evidence type="ECO:0000256" key="6">
    <source>
        <dbReference type="ARBA" id="ARBA00022847"/>
    </source>
</evidence>
<name>A0A6G1C9I3_9ORYZ</name>
<comment type="similarity">
    <text evidence="2 9">Belongs to the major facilitator superfamily. Sugar transporter (TC 2.A.1.1) family.</text>
</comment>
<dbReference type="AlphaFoldDB" id="A0A6G1C9I3"/>
<feature type="transmembrane region" description="Helical" evidence="10">
    <location>
        <begin position="372"/>
        <end position="391"/>
    </location>
</feature>
<evidence type="ECO:0000256" key="10">
    <source>
        <dbReference type="SAM" id="Phobius"/>
    </source>
</evidence>
<dbReference type="InterPro" id="IPR005829">
    <property type="entry name" value="Sugar_transporter_CS"/>
</dbReference>
<dbReference type="PANTHER" id="PTHR23500">
    <property type="entry name" value="SOLUTE CARRIER FAMILY 2, FACILITATED GLUCOSE TRANSPORTER"/>
    <property type="match status" value="1"/>
</dbReference>
<feature type="transmembrane region" description="Helical" evidence="10">
    <location>
        <begin position="302"/>
        <end position="326"/>
    </location>
</feature>
<evidence type="ECO:0000256" key="8">
    <source>
        <dbReference type="ARBA" id="ARBA00023136"/>
    </source>
</evidence>